<reference evidence="2 3" key="1">
    <citation type="journal article" date="2021" name="BMC Genomics">
        <title>Datura genome reveals duplications of psychoactive alkaloid biosynthetic genes and high mutation rate following tissue culture.</title>
        <authorList>
            <person name="Rajewski A."/>
            <person name="Carter-House D."/>
            <person name="Stajich J."/>
            <person name="Litt A."/>
        </authorList>
    </citation>
    <scope>NUCLEOTIDE SEQUENCE [LARGE SCALE GENOMIC DNA]</scope>
    <source>
        <strain evidence="2">AR-01</strain>
    </source>
</reference>
<evidence type="ECO:0000313" key="3">
    <source>
        <dbReference type="Proteomes" id="UP000823775"/>
    </source>
</evidence>
<keyword evidence="3" id="KW-1185">Reference proteome</keyword>
<sequence length="112" mass="12551">MAQATRGSLVPAQGQARGIPPSAHSAMPGAQKPSIRCYAWRAKTLSRRYGMRKVALFQARSGTHNSKLSARYGRRRGKGRCDMERLQKWGKCGFPTSTKKRKIKSQAKFIKE</sequence>
<organism evidence="2 3">
    <name type="scientific">Datura stramonium</name>
    <name type="common">Jimsonweed</name>
    <name type="synonym">Common thornapple</name>
    <dbReference type="NCBI Taxonomy" id="4076"/>
    <lineage>
        <taxon>Eukaryota</taxon>
        <taxon>Viridiplantae</taxon>
        <taxon>Streptophyta</taxon>
        <taxon>Embryophyta</taxon>
        <taxon>Tracheophyta</taxon>
        <taxon>Spermatophyta</taxon>
        <taxon>Magnoliopsida</taxon>
        <taxon>eudicotyledons</taxon>
        <taxon>Gunneridae</taxon>
        <taxon>Pentapetalae</taxon>
        <taxon>asterids</taxon>
        <taxon>lamiids</taxon>
        <taxon>Solanales</taxon>
        <taxon>Solanaceae</taxon>
        <taxon>Solanoideae</taxon>
        <taxon>Datureae</taxon>
        <taxon>Datura</taxon>
    </lineage>
</organism>
<gene>
    <name evidence="2" type="ORF">HAX54_047890</name>
</gene>
<dbReference type="Proteomes" id="UP000823775">
    <property type="component" value="Unassembled WGS sequence"/>
</dbReference>
<comment type="caution">
    <text evidence="2">The sequence shown here is derived from an EMBL/GenBank/DDBJ whole genome shotgun (WGS) entry which is preliminary data.</text>
</comment>
<accession>A0ABS8WMH4</accession>
<proteinExistence type="predicted"/>
<feature type="region of interest" description="Disordered" evidence="1">
    <location>
        <begin position="1"/>
        <end position="32"/>
    </location>
</feature>
<protein>
    <submittedName>
        <fullName evidence="2">Uncharacterized protein</fullName>
    </submittedName>
</protein>
<evidence type="ECO:0000256" key="1">
    <source>
        <dbReference type="SAM" id="MobiDB-lite"/>
    </source>
</evidence>
<name>A0ABS8WMH4_DATST</name>
<evidence type="ECO:0000313" key="2">
    <source>
        <dbReference type="EMBL" id="MCE3050690.1"/>
    </source>
</evidence>
<dbReference type="EMBL" id="JACEIK010007822">
    <property type="protein sequence ID" value="MCE3050690.1"/>
    <property type="molecule type" value="Genomic_DNA"/>
</dbReference>